<organism evidence="1 2">
    <name type="scientific">Betalipothrixvirus pezzuloense</name>
    <dbReference type="NCBI Taxonomy" id="346883"/>
    <lineage>
        <taxon>Viruses</taxon>
        <taxon>Adnaviria</taxon>
        <taxon>Zilligvirae</taxon>
        <taxon>Taleaviricota</taxon>
        <taxon>Tokiviricetes</taxon>
        <taxon>Ligamenvirales</taxon>
        <taxon>Lipothrixviridae</taxon>
        <taxon>Betalipothrixvirus</taxon>
    </lineage>
</organism>
<dbReference type="EMBL" id="AM087122">
    <property type="protein sequence ID" value="CAJ31628.1"/>
    <property type="molecule type" value="Genomic_DNA"/>
</dbReference>
<dbReference type="OrthoDB" id="28228at10239"/>
<keyword evidence="2" id="KW-1185">Reference proteome</keyword>
<dbReference type="GeneID" id="5797963"/>
<name>A7WKM8_9VIRU</name>
<proteinExistence type="predicted"/>
<reference evidence="1 2" key="1">
    <citation type="journal article" date="2008" name="J. Virol.">
        <title>Structure of the acidianus filamentous virus 3 and comparative genomics of related archaeal lipothrixviruses.</title>
        <authorList>
            <person name="Vestergaard G."/>
            <person name="Aramayo R."/>
            <person name="Basta T."/>
            <person name="Haring M."/>
            <person name="Peng X."/>
            <person name="Brugger K."/>
            <person name="Chen L."/>
            <person name="Rachel R."/>
            <person name="Boisset N."/>
            <person name="Garrett R.A."/>
            <person name="Prangishvili D."/>
        </authorList>
    </citation>
    <scope>NUCLEOTIDE SEQUENCE [LARGE SCALE GENOMIC DNA]</scope>
</reference>
<protein>
    <submittedName>
        <fullName evidence="1">Uncharacterized protein</fullName>
    </submittedName>
</protein>
<dbReference type="RefSeq" id="YP_001604233.1">
    <property type="nucleotide sequence ID" value="NC_010153.1"/>
</dbReference>
<dbReference type="KEGG" id="vg:5797963"/>
<evidence type="ECO:0000313" key="1">
    <source>
        <dbReference type="EMBL" id="CAJ31628.1"/>
    </source>
</evidence>
<dbReference type="Proteomes" id="UP000001066">
    <property type="component" value="Segment"/>
</dbReference>
<sequence length="79" mass="9090">MVQMEKNIEEEIKEKIKDRITHDGFFSSSILLFKIDEKAGIFYVLAETESCVAVIERGKYVVSGNSFFIELSTGEKFYI</sequence>
<evidence type="ECO:0000313" key="2">
    <source>
        <dbReference type="Proteomes" id="UP000001066"/>
    </source>
</evidence>
<accession>A7WKM8</accession>